<protein>
    <submittedName>
        <fullName evidence="3">Group II intron reverse transcriptase domain-containing protein</fullName>
    </submittedName>
</protein>
<keyword evidence="3" id="KW-0808">Transferase</keyword>
<gene>
    <name evidence="3" type="ORF">IB286_15050</name>
</gene>
<dbReference type="Pfam" id="PF00078">
    <property type="entry name" value="RVT_1"/>
    <property type="match status" value="1"/>
</dbReference>
<accession>A0A927GXS7</accession>
<organism evidence="3 4">
    <name type="scientific">Spongiibacter pelagi</name>
    <dbReference type="NCBI Taxonomy" id="2760804"/>
    <lineage>
        <taxon>Bacteria</taxon>
        <taxon>Pseudomonadati</taxon>
        <taxon>Pseudomonadota</taxon>
        <taxon>Gammaproteobacteria</taxon>
        <taxon>Cellvibrionales</taxon>
        <taxon>Spongiibacteraceae</taxon>
        <taxon>Spongiibacter</taxon>
    </lineage>
</organism>
<keyword evidence="4" id="KW-1185">Reference proteome</keyword>
<comment type="caution">
    <text evidence="3">The sequence shown here is derived from an EMBL/GenBank/DDBJ whole genome shotgun (WGS) entry which is preliminary data.</text>
</comment>
<dbReference type="InterPro" id="IPR051083">
    <property type="entry name" value="GrpII_Intron_Splice-Mob/Def"/>
</dbReference>
<evidence type="ECO:0000259" key="2">
    <source>
        <dbReference type="PROSITE" id="PS50878"/>
    </source>
</evidence>
<feature type="domain" description="Reverse transcriptase" evidence="2">
    <location>
        <begin position="35"/>
        <end position="328"/>
    </location>
</feature>
<evidence type="ECO:0000313" key="3">
    <source>
        <dbReference type="EMBL" id="MBD2860312.1"/>
    </source>
</evidence>
<dbReference type="PROSITE" id="PS50878">
    <property type="entry name" value="RT_POL"/>
    <property type="match status" value="1"/>
</dbReference>
<dbReference type="CDD" id="cd01651">
    <property type="entry name" value="RT_G2_intron"/>
    <property type="match status" value="1"/>
</dbReference>
<dbReference type="SUPFAM" id="SSF56672">
    <property type="entry name" value="DNA/RNA polymerases"/>
    <property type="match status" value="1"/>
</dbReference>
<sequence length="425" mass="48672">MTSKDDGWYRKRGYLHFDHPIGYKKARKIVANPKAVAKHSFWPLIHYEITTPKITKNSAGDVVRKEKARPIAYASHLDSHIYAYYAQILAELYENRLAALGIGEHVSAFRSLGKSNIEFARDAFKSISEFGPCAVVGVDITGFFDNLDHAILKMQWSSVLGEPQLPHDHFAVFKSLTRFALVSRESLYDQLGISKHNPKNGRDRICKPEEFHSLVRKTGLISSNKGSKGIPQGTPISALLSNIYMIEFDKRMAEVVSEWGGRYFRYCDDMLFIVPQEFEKTVGGMVTTEIKALKLAINPKKTEIRLFSKNAEGGLHSNQPIQYLGFLFDGQQILLRSAALSRYSDRMKRGVKLARRTCGKRNTARINRGQHPRPLYKQKLYERYSHFGRRNFVRYGLRAADIMDSKAIKRQLKPLWKNLQNEIEK</sequence>
<keyword evidence="3" id="KW-0548">Nucleotidyltransferase</keyword>
<dbReference type="NCBIfam" id="NF041746">
    <property type="entry name" value="Drt2"/>
    <property type="match status" value="1"/>
</dbReference>
<reference evidence="3" key="1">
    <citation type="submission" date="2020-09" db="EMBL/GenBank/DDBJ databases">
        <authorList>
            <person name="Yoon J.-W."/>
        </authorList>
    </citation>
    <scope>NUCLEOTIDE SEQUENCE</scope>
    <source>
        <strain evidence="3">KMU-158</strain>
    </source>
</reference>
<name>A0A927GXS7_9GAMM</name>
<dbReference type="InterPro" id="IPR043502">
    <property type="entry name" value="DNA/RNA_pol_sf"/>
</dbReference>
<dbReference type="RefSeq" id="WP_190766956.1">
    <property type="nucleotide sequence ID" value="NZ_JACXLD010000025.1"/>
</dbReference>
<dbReference type="InterPro" id="IPR000477">
    <property type="entry name" value="RT_dom"/>
</dbReference>
<proteinExistence type="inferred from homology"/>
<dbReference type="PANTHER" id="PTHR34047">
    <property type="entry name" value="NUCLEAR INTRON MATURASE 1, MITOCHONDRIAL-RELATED"/>
    <property type="match status" value="1"/>
</dbReference>
<evidence type="ECO:0000313" key="4">
    <source>
        <dbReference type="Proteomes" id="UP000610558"/>
    </source>
</evidence>
<evidence type="ECO:0000256" key="1">
    <source>
        <dbReference type="ARBA" id="ARBA00034120"/>
    </source>
</evidence>
<dbReference type="Proteomes" id="UP000610558">
    <property type="component" value="Unassembled WGS sequence"/>
</dbReference>
<keyword evidence="3" id="KW-0695">RNA-directed DNA polymerase</keyword>
<dbReference type="EMBL" id="JACXLD010000025">
    <property type="protein sequence ID" value="MBD2860312.1"/>
    <property type="molecule type" value="Genomic_DNA"/>
</dbReference>
<dbReference type="AlphaFoldDB" id="A0A927GXS7"/>
<comment type="similarity">
    <text evidence="1">Belongs to the bacterial reverse transcriptase family.</text>
</comment>
<dbReference type="GO" id="GO:0003964">
    <property type="term" value="F:RNA-directed DNA polymerase activity"/>
    <property type="evidence" value="ECO:0007669"/>
    <property type="project" value="UniProtKB-KW"/>
</dbReference>
<dbReference type="PANTHER" id="PTHR34047:SF8">
    <property type="entry name" value="PROTEIN YKFC"/>
    <property type="match status" value="1"/>
</dbReference>